<keyword evidence="1" id="KW-1133">Transmembrane helix</keyword>
<feature type="transmembrane region" description="Helical" evidence="1">
    <location>
        <begin position="282"/>
        <end position="299"/>
    </location>
</feature>
<protein>
    <submittedName>
        <fullName evidence="6">FERM domain-containing protein</fullName>
    </submittedName>
</protein>
<evidence type="ECO:0000313" key="6">
    <source>
        <dbReference type="WBParaSite" id="ECPE_0001458601-mRNA-1"/>
    </source>
</evidence>
<reference evidence="6" key="1">
    <citation type="submission" date="2016-06" db="UniProtKB">
        <authorList>
            <consortium name="WormBaseParasite"/>
        </authorList>
    </citation>
    <scope>IDENTIFICATION</scope>
</reference>
<feature type="chain" id="PRO_5043138324" evidence="2">
    <location>
        <begin position="22"/>
        <end position="320"/>
    </location>
</feature>
<dbReference type="Gene3D" id="3.10.20.90">
    <property type="entry name" value="Phosphatidylinositol 3-kinase Catalytic Subunit, Chain A, domain 1"/>
    <property type="match status" value="1"/>
</dbReference>
<dbReference type="InterPro" id="IPR019749">
    <property type="entry name" value="Band_41_domain"/>
</dbReference>
<reference evidence="4 5" key="2">
    <citation type="submission" date="2018-11" db="EMBL/GenBank/DDBJ databases">
        <authorList>
            <consortium name="Pathogen Informatics"/>
        </authorList>
    </citation>
    <scope>NUCLEOTIDE SEQUENCE [LARGE SCALE GENOMIC DNA]</scope>
    <source>
        <strain evidence="4 5">Egypt</strain>
    </source>
</reference>
<gene>
    <name evidence="4" type="ORF">ECPE_LOCUS14547</name>
</gene>
<evidence type="ECO:0000313" key="4">
    <source>
        <dbReference type="EMBL" id="VDP91819.1"/>
    </source>
</evidence>
<dbReference type="SMART" id="SM00295">
    <property type="entry name" value="B41"/>
    <property type="match status" value="1"/>
</dbReference>
<evidence type="ECO:0000256" key="2">
    <source>
        <dbReference type="SAM" id="SignalP"/>
    </source>
</evidence>
<dbReference type="InterPro" id="IPR011174">
    <property type="entry name" value="ERM"/>
</dbReference>
<dbReference type="EMBL" id="UZAN01057855">
    <property type="protein sequence ID" value="VDP91819.1"/>
    <property type="molecule type" value="Genomic_DNA"/>
</dbReference>
<dbReference type="SUPFAM" id="SSF54236">
    <property type="entry name" value="Ubiquitin-like"/>
    <property type="match status" value="1"/>
</dbReference>
<feature type="domain" description="FERM" evidence="3">
    <location>
        <begin position="32"/>
        <end position="320"/>
    </location>
</feature>
<dbReference type="PROSITE" id="PS50057">
    <property type="entry name" value="FERM_3"/>
    <property type="match status" value="1"/>
</dbReference>
<dbReference type="GO" id="GO:0003779">
    <property type="term" value="F:actin binding"/>
    <property type="evidence" value="ECO:0007669"/>
    <property type="project" value="InterPro"/>
</dbReference>
<evidence type="ECO:0000256" key="1">
    <source>
        <dbReference type="SAM" id="Phobius"/>
    </source>
</evidence>
<dbReference type="SUPFAM" id="SSF47031">
    <property type="entry name" value="Second domain of FERM"/>
    <property type="match status" value="1"/>
</dbReference>
<dbReference type="PANTHER" id="PTHR23281">
    <property type="entry name" value="MERLIN/MOESIN/EZRIN/RADIXIN"/>
    <property type="match status" value="1"/>
</dbReference>
<dbReference type="InterPro" id="IPR000299">
    <property type="entry name" value="FERM_domain"/>
</dbReference>
<dbReference type="InterPro" id="IPR018979">
    <property type="entry name" value="FERM_N"/>
</dbReference>
<proteinExistence type="predicted"/>
<keyword evidence="1" id="KW-0812">Transmembrane</keyword>
<evidence type="ECO:0000313" key="5">
    <source>
        <dbReference type="Proteomes" id="UP000272942"/>
    </source>
</evidence>
<feature type="signal peptide" evidence="2">
    <location>
        <begin position="1"/>
        <end position="21"/>
    </location>
</feature>
<evidence type="ECO:0000259" key="3">
    <source>
        <dbReference type="PROSITE" id="PS50057"/>
    </source>
</evidence>
<keyword evidence="5" id="KW-1185">Reference proteome</keyword>
<dbReference type="OrthoDB" id="6018897at2759"/>
<dbReference type="InterPro" id="IPR029071">
    <property type="entry name" value="Ubiquitin-like_domsf"/>
</dbReference>
<accession>A0A183B5R1</accession>
<sequence>MIYPQVLCSQLLLIVVRLASIYMKWNKGPTKKLLRIKVTSHESELEFNISPKSTGKYLFDLVCSTIGLRETWYFGLQSYSVLPNGRMRLSQWLKLDKKIVSQRANAVQKQLCFFFHTKFFPEDIEQELIQATTRHLFYLSVKATILNRNETDLNGTFSCDLCPSLDVAIVLASLAAQAEYGDLCEDELDDKDDPNFLPTRLLRLIPVQLVQHVQTNQVLAQKLRECYKSYKGINRDKAELQYLKLAQMHHLFGVDFFPIVVSDRPNKIAQLMRAACSWLDPVFLWSLVSVLPVCVHLYVHIRTIQSCMKACCMRLTVQSL</sequence>
<name>A0A183B5R1_9TREM</name>
<dbReference type="Pfam" id="PF09379">
    <property type="entry name" value="FERM_N"/>
    <property type="match status" value="1"/>
</dbReference>
<dbReference type="InterPro" id="IPR035963">
    <property type="entry name" value="FERM_2"/>
</dbReference>
<keyword evidence="2" id="KW-0732">Signal</keyword>
<dbReference type="CDD" id="cd14473">
    <property type="entry name" value="FERM_B-lobe"/>
    <property type="match status" value="1"/>
</dbReference>
<dbReference type="AlphaFoldDB" id="A0A183B5R1"/>
<dbReference type="WBParaSite" id="ECPE_0001458601-mRNA-1">
    <property type="protein sequence ID" value="ECPE_0001458601-mRNA-1"/>
    <property type="gene ID" value="ECPE_0001458601"/>
</dbReference>
<dbReference type="InterPro" id="IPR019748">
    <property type="entry name" value="FERM_central"/>
</dbReference>
<organism evidence="6">
    <name type="scientific">Echinostoma caproni</name>
    <dbReference type="NCBI Taxonomy" id="27848"/>
    <lineage>
        <taxon>Eukaryota</taxon>
        <taxon>Metazoa</taxon>
        <taxon>Spiralia</taxon>
        <taxon>Lophotrochozoa</taxon>
        <taxon>Platyhelminthes</taxon>
        <taxon>Trematoda</taxon>
        <taxon>Digenea</taxon>
        <taxon>Plagiorchiida</taxon>
        <taxon>Echinostomata</taxon>
        <taxon>Echinostomatoidea</taxon>
        <taxon>Echinostomatidae</taxon>
        <taxon>Echinostoma</taxon>
    </lineage>
</organism>
<dbReference type="Gene3D" id="1.20.80.10">
    <property type="match status" value="1"/>
</dbReference>
<dbReference type="PRINTS" id="PR00935">
    <property type="entry name" value="BAND41"/>
</dbReference>
<dbReference type="Proteomes" id="UP000272942">
    <property type="component" value="Unassembled WGS sequence"/>
</dbReference>
<keyword evidence="1" id="KW-0472">Membrane</keyword>
<dbReference type="Pfam" id="PF00373">
    <property type="entry name" value="FERM_M"/>
    <property type="match status" value="1"/>
</dbReference>
<dbReference type="InterPro" id="IPR014352">
    <property type="entry name" value="FERM/acyl-CoA-bd_prot_sf"/>
</dbReference>